<name>A0A5A5TKF1_9CHLR</name>
<dbReference type="SUPFAM" id="SSF82549">
    <property type="entry name" value="DAK1/DegV-like"/>
    <property type="match status" value="1"/>
</dbReference>
<dbReference type="Gene3D" id="3.40.50.10170">
    <property type="match status" value="1"/>
</dbReference>
<dbReference type="Proteomes" id="UP000322530">
    <property type="component" value="Unassembled WGS sequence"/>
</dbReference>
<organism evidence="2 3">
    <name type="scientific">Dictyobacter arantiisoli</name>
    <dbReference type="NCBI Taxonomy" id="2014874"/>
    <lineage>
        <taxon>Bacteria</taxon>
        <taxon>Bacillati</taxon>
        <taxon>Chloroflexota</taxon>
        <taxon>Ktedonobacteria</taxon>
        <taxon>Ktedonobacterales</taxon>
        <taxon>Dictyobacteraceae</taxon>
        <taxon>Dictyobacter</taxon>
    </lineage>
</organism>
<proteinExistence type="predicted"/>
<keyword evidence="3" id="KW-1185">Reference proteome</keyword>
<dbReference type="InterPro" id="IPR050270">
    <property type="entry name" value="DegV_domain_contain"/>
</dbReference>
<dbReference type="AlphaFoldDB" id="A0A5A5TKF1"/>
<reference evidence="2 3" key="1">
    <citation type="submission" date="2019-01" db="EMBL/GenBank/DDBJ databases">
        <title>Draft genome sequence of Dictyobacter sp. Uno17.</title>
        <authorList>
            <person name="Wang C.M."/>
            <person name="Zheng Y."/>
            <person name="Sakai Y."/>
            <person name="Abe K."/>
            <person name="Yokota A."/>
            <person name="Yabe S."/>
        </authorList>
    </citation>
    <scope>NUCLEOTIDE SEQUENCE [LARGE SCALE GENOMIC DNA]</scope>
    <source>
        <strain evidence="2 3">Uno17</strain>
    </source>
</reference>
<dbReference type="PANTHER" id="PTHR33434:SF2">
    <property type="entry name" value="FATTY ACID-BINDING PROTEIN TM_1468"/>
    <property type="match status" value="1"/>
</dbReference>
<protein>
    <submittedName>
        <fullName evidence="2">Fatty acid-binding protein DegV</fullName>
    </submittedName>
</protein>
<dbReference type="NCBIfam" id="TIGR00762">
    <property type="entry name" value="DegV"/>
    <property type="match status" value="1"/>
</dbReference>
<keyword evidence="1" id="KW-0446">Lipid-binding</keyword>
<accession>A0A5A5TKF1</accession>
<dbReference type="Pfam" id="PF02645">
    <property type="entry name" value="DegV"/>
    <property type="match status" value="1"/>
</dbReference>
<gene>
    <name evidence="2" type="ORF">KDI_49380</name>
</gene>
<dbReference type="GO" id="GO:0008289">
    <property type="term" value="F:lipid binding"/>
    <property type="evidence" value="ECO:0007669"/>
    <property type="project" value="UniProtKB-KW"/>
</dbReference>
<dbReference type="InterPro" id="IPR043168">
    <property type="entry name" value="DegV_C"/>
</dbReference>
<comment type="caution">
    <text evidence="2">The sequence shown here is derived from an EMBL/GenBank/DDBJ whole genome shotgun (WGS) entry which is preliminary data.</text>
</comment>
<dbReference type="EMBL" id="BIXY01000107">
    <property type="protein sequence ID" value="GCF11374.1"/>
    <property type="molecule type" value="Genomic_DNA"/>
</dbReference>
<dbReference type="Gene3D" id="3.30.1180.10">
    <property type="match status" value="1"/>
</dbReference>
<dbReference type="InterPro" id="IPR003797">
    <property type="entry name" value="DegV"/>
</dbReference>
<dbReference type="PANTHER" id="PTHR33434">
    <property type="entry name" value="DEGV DOMAIN-CONTAINING PROTEIN DR_1986-RELATED"/>
    <property type="match status" value="1"/>
</dbReference>
<evidence type="ECO:0000313" key="2">
    <source>
        <dbReference type="EMBL" id="GCF11374.1"/>
    </source>
</evidence>
<dbReference type="RefSeq" id="WP_172632422.1">
    <property type="nucleotide sequence ID" value="NZ_BIXY01000107.1"/>
</dbReference>
<evidence type="ECO:0000256" key="1">
    <source>
        <dbReference type="ARBA" id="ARBA00023121"/>
    </source>
</evidence>
<dbReference type="PROSITE" id="PS51482">
    <property type="entry name" value="DEGV"/>
    <property type="match status" value="1"/>
</dbReference>
<evidence type="ECO:0000313" key="3">
    <source>
        <dbReference type="Proteomes" id="UP000322530"/>
    </source>
</evidence>
<sequence>MSIRIVTDSTADITSETAEALGISVIPLSVFFEDEAYRDNIDLDSTTFYQKLAASKELPRTSQPSPALFQETYLRLIEQGADAILSIHVSGQLSGTYQAARTAWDSLPEEQKTIPFVAMDSKNVSAALFVTLKNVAALANEGASLEELVAYAEDRFARTHILVVLDTLEYVRRGGRIGSAKTLLGNMLSVKPILTLNKEGAVIPLEQPRTRSKAFARVAQIVTEHEPLEELAIAESNSEEIGTQMVDVLKTVYSGEIERYKLGAAIGTHTGPGTIGVIMVQSKDKN</sequence>